<keyword evidence="4" id="KW-1185">Reference proteome</keyword>
<dbReference type="Gene3D" id="2.30.110.10">
    <property type="entry name" value="Electron Transport, Fmn-binding Protein, Chain A"/>
    <property type="match status" value="1"/>
</dbReference>
<accession>A0ABW2Q7W8</accession>
<dbReference type="Proteomes" id="UP001596455">
    <property type="component" value="Unassembled WGS sequence"/>
</dbReference>
<reference evidence="4" key="1">
    <citation type="journal article" date="2019" name="Int. J. Syst. Evol. Microbiol.">
        <title>The Global Catalogue of Microorganisms (GCM) 10K type strain sequencing project: providing services to taxonomists for standard genome sequencing and annotation.</title>
        <authorList>
            <consortium name="The Broad Institute Genomics Platform"/>
            <consortium name="The Broad Institute Genome Sequencing Center for Infectious Disease"/>
            <person name="Wu L."/>
            <person name="Ma J."/>
        </authorList>
    </citation>
    <scope>NUCLEOTIDE SEQUENCE [LARGE SCALE GENOMIC DNA]</scope>
    <source>
        <strain evidence="4">JCM 1490</strain>
    </source>
</reference>
<name>A0ABW2Q7W8_9MICO</name>
<dbReference type="PANTHER" id="PTHR35176">
    <property type="entry name" value="HEME OXYGENASE HI_0854-RELATED"/>
    <property type="match status" value="1"/>
</dbReference>
<keyword evidence="1" id="KW-0560">Oxidoreductase</keyword>
<dbReference type="InterPro" id="IPR012349">
    <property type="entry name" value="Split_barrel_FMN-bd"/>
</dbReference>
<organism evidence="3 4">
    <name type="scientific">Georgenia alba</name>
    <dbReference type="NCBI Taxonomy" id="2233858"/>
    <lineage>
        <taxon>Bacteria</taxon>
        <taxon>Bacillati</taxon>
        <taxon>Actinomycetota</taxon>
        <taxon>Actinomycetes</taxon>
        <taxon>Micrococcales</taxon>
        <taxon>Bogoriellaceae</taxon>
        <taxon>Georgenia</taxon>
    </lineage>
</organism>
<dbReference type="InterPro" id="IPR011576">
    <property type="entry name" value="Pyridox_Oxase_N"/>
</dbReference>
<dbReference type="InterPro" id="IPR052019">
    <property type="entry name" value="F420H2_bilvrd_red/Heme_oxyg"/>
</dbReference>
<evidence type="ECO:0000313" key="3">
    <source>
        <dbReference type="EMBL" id="MFC7404852.1"/>
    </source>
</evidence>
<gene>
    <name evidence="3" type="ORF">ACFQQL_07000</name>
</gene>
<evidence type="ECO:0000259" key="2">
    <source>
        <dbReference type="Pfam" id="PF01243"/>
    </source>
</evidence>
<dbReference type="SUPFAM" id="SSF50475">
    <property type="entry name" value="FMN-binding split barrel"/>
    <property type="match status" value="1"/>
</dbReference>
<dbReference type="PANTHER" id="PTHR35176:SF4">
    <property type="entry name" value="PYRIDOXAMINE 5'-PHOSPHATE OXIDASE-RELATED FMN-BINDING"/>
    <property type="match status" value="1"/>
</dbReference>
<feature type="domain" description="Pyridoxamine 5'-phosphate oxidase N-terminal" evidence="2">
    <location>
        <begin position="22"/>
        <end position="150"/>
    </location>
</feature>
<dbReference type="Pfam" id="PF01243">
    <property type="entry name" value="PNPOx_N"/>
    <property type="match status" value="1"/>
</dbReference>
<protein>
    <submittedName>
        <fullName evidence="3">Pyridoxamine 5'-phosphate oxidase family protein</fullName>
    </submittedName>
</protein>
<evidence type="ECO:0000256" key="1">
    <source>
        <dbReference type="ARBA" id="ARBA00023002"/>
    </source>
</evidence>
<evidence type="ECO:0000313" key="4">
    <source>
        <dbReference type="Proteomes" id="UP001596455"/>
    </source>
</evidence>
<dbReference type="EMBL" id="JBHTCQ010000001">
    <property type="protein sequence ID" value="MFC7404852.1"/>
    <property type="molecule type" value="Genomic_DNA"/>
</dbReference>
<dbReference type="RefSeq" id="WP_382392641.1">
    <property type="nucleotide sequence ID" value="NZ_JBHTCQ010000001.1"/>
</dbReference>
<sequence length="167" mass="18631">MPTAELLETTGEVAYETPTPWEEVDAALAGSRSTSWLVTERSDGRPHQRPVWAEWVDGWLYFCCGRTAKAGHLRRDPRCSIAVPTRDLDVVLEGRAHRVEDEAELHRVRDAYATKGWAPVVRDGTLHDVLGAPTAGLPPYDVYRVEPDAAYGFPTSDAGLSPTRWRF</sequence>
<proteinExistence type="predicted"/>
<comment type="caution">
    <text evidence="3">The sequence shown here is derived from an EMBL/GenBank/DDBJ whole genome shotgun (WGS) entry which is preliminary data.</text>
</comment>